<evidence type="ECO:0000313" key="2">
    <source>
        <dbReference type="Proteomes" id="UP000429607"/>
    </source>
</evidence>
<sequence>AGASWNDNIYRLQPYLRMRYLYKVISLLTKPEHRPTVPLHVVASAHNAKRPAVRKLLHESWQDVASRESLARQTSDQENERLHKVLHMQVKHARKLYRMMTQQMTAAVVAQGLGCRSLVGDECRPPKDNSAVFQRLLAELDGHHGNMGSLFVTDPGDRWKQGHVTINRACGLQVRILNSYTVPFCVEDTERAVWSVLMEVRGRVAYNESFEVDNRTSLQSARTFLVFGPGELCFLIRKECRKYVNAGQLYFVAREIANVSTSLGGGVSYNEVLWRTVKQGACKFGAPTAIIETHVLAAFPTYKTLSCLSPDGLNGFHESLTRFNHKVEDLLIKNA</sequence>
<feature type="non-terminal residue" evidence="1">
    <location>
        <position position="1"/>
    </location>
</feature>
<proteinExistence type="predicted"/>
<dbReference type="EMBL" id="QXFV01002532">
    <property type="protein sequence ID" value="KAE8986498.1"/>
    <property type="molecule type" value="Genomic_DNA"/>
</dbReference>
<dbReference type="AlphaFoldDB" id="A0A6A3IZG9"/>
<organism evidence="1 2">
    <name type="scientific">Phytophthora rubi</name>
    <dbReference type="NCBI Taxonomy" id="129364"/>
    <lineage>
        <taxon>Eukaryota</taxon>
        <taxon>Sar</taxon>
        <taxon>Stramenopiles</taxon>
        <taxon>Oomycota</taxon>
        <taxon>Peronosporomycetes</taxon>
        <taxon>Peronosporales</taxon>
        <taxon>Peronosporaceae</taxon>
        <taxon>Phytophthora</taxon>
    </lineage>
</organism>
<name>A0A6A3IZG9_9STRA</name>
<gene>
    <name evidence="1" type="ORF">PR001_g22586</name>
</gene>
<accession>A0A6A3IZG9</accession>
<reference evidence="1 2" key="1">
    <citation type="submission" date="2018-09" db="EMBL/GenBank/DDBJ databases">
        <title>Genomic investigation of the strawberry pathogen Phytophthora fragariae indicates pathogenicity is determined by transcriptional variation in three key races.</title>
        <authorList>
            <person name="Adams T.M."/>
            <person name="Armitage A.D."/>
            <person name="Sobczyk M.K."/>
            <person name="Bates H.J."/>
            <person name="Dunwell J.M."/>
            <person name="Nellist C.F."/>
            <person name="Harrison R.J."/>
        </authorList>
    </citation>
    <scope>NUCLEOTIDE SEQUENCE [LARGE SCALE GENOMIC DNA]</scope>
    <source>
        <strain evidence="1 2">SCRP249</strain>
    </source>
</reference>
<protein>
    <submittedName>
        <fullName evidence="1">Uncharacterized protein</fullName>
    </submittedName>
</protein>
<evidence type="ECO:0000313" key="1">
    <source>
        <dbReference type="EMBL" id="KAE8986498.1"/>
    </source>
</evidence>
<comment type="caution">
    <text evidence="1">The sequence shown here is derived from an EMBL/GenBank/DDBJ whole genome shotgun (WGS) entry which is preliminary data.</text>
</comment>
<dbReference type="Proteomes" id="UP000429607">
    <property type="component" value="Unassembled WGS sequence"/>
</dbReference>